<dbReference type="GO" id="GO:0004470">
    <property type="term" value="F:malic enzyme activity"/>
    <property type="evidence" value="ECO:0007669"/>
    <property type="project" value="InterPro"/>
</dbReference>
<feature type="domain" description="Malic enzyme NAD-binding" evidence="4">
    <location>
        <begin position="194"/>
        <end position="427"/>
    </location>
</feature>
<dbReference type="SUPFAM" id="SSF51735">
    <property type="entry name" value="NAD(P)-binding Rossmann-fold domains"/>
    <property type="match status" value="1"/>
</dbReference>
<dbReference type="InterPro" id="IPR037062">
    <property type="entry name" value="Malic_N_dom_sf"/>
</dbReference>
<dbReference type="InterPro" id="IPR001891">
    <property type="entry name" value="Malic_OxRdtase"/>
</dbReference>
<evidence type="ECO:0000256" key="1">
    <source>
        <dbReference type="ARBA" id="ARBA00008785"/>
    </source>
</evidence>
<dbReference type="PANTHER" id="PTHR43237:SF4">
    <property type="entry name" value="NADP-DEPENDENT MALIC ENZYME"/>
    <property type="match status" value="1"/>
</dbReference>
<gene>
    <name evidence="6" type="ORF">B1B_19287</name>
</gene>
<sequence length="479" mass="51660">MVQAAMPPSDPGTGRKSRKRASEEAIERTATERTDALGARALRLAEYYHGKIETVPRVPVRSLADFSLWYTPGIAAVSRAIAADPDRSFDLTGRGNTIAIVTDGSRVLGLGNIGPRAALPVMEGKALLFKYLGGVDAIPLPISVESDAAFIETVERIAPAFGGINLEDIASPKCFRILEELQKRLPIPVWHDDQLGTAAATIAGFLNAIELTGRNVRSMRTVLLGAGAANIATARLLLALGHDPHRLTLVDHKGILDAERRDVDELMVRNRWKYRLALQTDGGDRRGGLVEAVEGADALLAASTPTPDTVKPEHIRAMASGPIIFALANPDPEIWPDIARAAGAAVVATGRSDFPNQVNNSLIFPAVFRGILDARARSIPDQVVLAAAKELARHANDAGLTVDHILPTMEEAEFSPHVAAAVAEEAVRLGIAGRPRTRAEFYRIAQEVMRRPPKLARELARSGVTLPMPDEKSTRRKKR</sequence>
<dbReference type="CDD" id="cd05311">
    <property type="entry name" value="NAD_bind_2_malic_enz"/>
    <property type="match status" value="1"/>
</dbReference>
<dbReference type="SUPFAM" id="SSF53223">
    <property type="entry name" value="Aminoacid dehydrogenase-like, N-terminal domain"/>
    <property type="match status" value="1"/>
</dbReference>
<keyword evidence="2" id="KW-0560">Oxidoreductase</keyword>
<dbReference type="InterPro" id="IPR012301">
    <property type="entry name" value="Malic_N_dom"/>
</dbReference>
<feature type="region of interest" description="Disordered" evidence="3">
    <location>
        <begin position="459"/>
        <end position="479"/>
    </location>
</feature>
<dbReference type="Pfam" id="PF00390">
    <property type="entry name" value="malic"/>
    <property type="match status" value="2"/>
</dbReference>
<dbReference type="GO" id="GO:0051287">
    <property type="term" value="F:NAD binding"/>
    <property type="evidence" value="ECO:0007669"/>
    <property type="project" value="InterPro"/>
</dbReference>
<evidence type="ECO:0000259" key="5">
    <source>
        <dbReference type="SMART" id="SM01274"/>
    </source>
</evidence>
<dbReference type="Gene3D" id="3.40.50.10380">
    <property type="entry name" value="Malic enzyme, N-terminal domain"/>
    <property type="match status" value="1"/>
</dbReference>
<dbReference type="InterPro" id="IPR051674">
    <property type="entry name" value="Malate_Decarboxylase"/>
</dbReference>
<reference evidence="6" key="1">
    <citation type="submission" date="2013-08" db="EMBL/GenBank/DDBJ databases">
        <authorList>
            <person name="Mendez C."/>
            <person name="Richter M."/>
            <person name="Ferrer M."/>
            <person name="Sanchez J."/>
        </authorList>
    </citation>
    <scope>NUCLEOTIDE SEQUENCE</scope>
</reference>
<dbReference type="InterPro" id="IPR045213">
    <property type="entry name" value="Malic_NAD-bd_bact_type"/>
</dbReference>
<feature type="domain" description="Malic enzyme N-terminal" evidence="5">
    <location>
        <begin position="49"/>
        <end position="182"/>
    </location>
</feature>
<evidence type="ECO:0000259" key="4">
    <source>
        <dbReference type="SMART" id="SM00919"/>
    </source>
</evidence>
<feature type="compositionally biased region" description="Basic and acidic residues" evidence="3">
    <location>
        <begin position="20"/>
        <end position="29"/>
    </location>
</feature>
<organism evidence="6">
    <name type="scientific">mine drainage metagenome</name>
    <dbReference type="NCBI Taxonomy" id="410659"/>
    <lineage>
        <taxon>unclassified sequences</taxon>
        <taxon>metagenomes</taxon>
        <taxon>ecological metagenomes</taxon>
    </lineage>
</organism>
<evidence type="ECO:0000313" key="6">
    <source>
        <dbReference type="EMBL" id="EQD27109.1"/>
    </source>
</evidence>
<dbReference type="AlphaFoldDB" id="T0ZE98"/>
<accession>T0ZE98</accession>
<evidence type="ECO:0000256" key="3">
    <source>
        <dbReference type="SAM" id="MobiDB-lite"/>
    </source>
</evidence>
<reference evidence="6" key="2">
    <citation type="journal article" date="2014" name="ISME J.">
        <title>Microbial stratification in low pH oxic and suboxic macroscopic growths along an acid mine drainage.</title>
        <authorList>
            <person name="Mendez-Garcia C."/>
            <person name="Mesa V."/>
            <person name="Sprenger R.R."/>
            <person name="Richter M."/>
            <person name="Diez M.S."/>
            <person name="Solano J."/>
            <person name="Bargiela R."/>
            <person name="Golyshina O.V."/>
            <person name="Manteca A."/>
            <person name="Ramos J.L."/>
            <person name="Gallego J.R."/>
            <person name="Llorente I."/>
            <person name="Martins Dos Santos V.A."/>
            <person name="Jensen O.N."/>
            <person name="Pelaez A.I."/>
            <person name="Sanchez J."/>
            <person name="Ferrer M."/>
        </authorList>
    </citation>
    <scope>NUCLEOTIDE SEQUENCE</scope>
</reference>
<dbReference type="SMART" id="SM01274">
    <property type="entry name" value="malic"/>
    <property type="match status" value="1"/>
</dbReference>
<comment type="caution">
    <text evidence="6">The sequence shown here is derived from an EMBL/GenBank/DDBJ whole genome shotgun (WGS) entry which is preliminary data.</text>
</comment>
<dbReference type="PRINTS" id="PR00072">
    <property type="entry name" value="MALOXRDTASE"/>
</dbReference>
<dbReference type="InterPro" id="IPR036291">
    <property type="entry name" value="NAD(P)-bd_dom_sf"/>
</dbReference>
<comment type="similarity">
    <text evidence="1">Belongs to the malic enzymes family.</text>
</comment>
<proteinExistence type="inferred from homology"/>
<dbReference type="GO" id="GO:0016616">
    <property type="term" value="F:oxidoreductase activity, acting on the CH-OH group of donors, NAD or NADP as acceptor"/>
    <property type="evidence" value="ECO:0007669"/>
    <property type="project" value="InterPro"/>
</dbReference>
<dbReference type="Pfam" id="PF03949">
    <property type="entry name" value="Malic_M"/>
    <property type="match status" value="1"/>
</dbReference>
<feature type="region of interest" description="Disordered" evidence="3">
    <location>
        <begin position="1"/>
        <end position="29"/>
    </location>
</feature>
<protein>
    <submittedName>
        <fullName evidence="6">Malate oxidoreductase</fullName>
    </submittedName>
</protein>
<evidence type="ECO:0000256" key="2">
    <source>
        <dbReference type="ARBA" id="ARBA00023002"/>
    </source>
</evidence>
<dbReference type="Gene3D" id="3.40.50.720">
    <property type="entry name" value="NAD(P)-binding Rossmann-like Domain"/>
    <property type="match status" value="1"/>
</dbReference>
<dbReference type="InterPro" id="IPR012302">
    <property type="entry name" value="Malic_NAD-bd"/>
</dbReference>
<dbReference type="SMART" id="SM00919">
    <property type="entry name" value="Malic_M"/>
    <property type="match status" value="1"/>
</dbReference>
<dbReference type="EMBL" id="AUZY01012958">
    <property type="protein sequence ID" value="EQD27109.1"/>
    <property type="molecule type" value="Genomic_DNA"/>
</dbReference>
<dbReference type="InterPro" id="IPR046346">
    <property type="entry name" value="Aminoacid_DH-like_N_sf"/>
</dbReference>
<name>T0ZE98_9ZZZZ</name>
<dbReference type="PANTHER" id="PTHR43237">
    <property type="entry name" value="NADP-DEPENDENT MALIC ENZYME"/>
    <property type="match status" value="1"/>
</dbReference>